<dbReference type="Gene3D" id="1.10.150.110">
    <property type="entry name" value="DNA polymerase beta, N-terminal domain-like"/>
    <property type="match status" value="1"/>
</dbReference>
<dbReference type="EMBL" id="MN740352">
    <property type="protein sequence ID" value="QHU02063.1"/>
    <property type="molecule type" value="Genomic_DNA"/>
</dbReference>
<name>A0A6C0J9W0_9ZZZZ</name>
<dbReference type="SUPFAM" id="SSF47802">
    <property type="entry name" value="DNA polymerase beta, N-terminal domain-like"/>
    <property type="match status" value="1"/>
</dbReference>
<protein>
    <submittedName>
        <fullName evidence="1">Uncharacterized protein</fullName>
    </submittedName>
</protein>
<dbReference type="InterPro" id="IPR027421">
    <property type="entry name" value="DNA_pol_lamdba_lyase_dom_sf"/>
</dbReference>
<sequence>MSKSDAELSENELFVMTMPQIKQLSIYKNCTREGKQKLKKAELIKLLVGWKEWRKKVLQHRVIKNDIRSVPKITVSTEISESVKSKIVLELQKISTIYMLLRDNREYAYQSAADSIKKNTIFLDKLTELPRIGKAIKRDIEEIISYNHSNRFNELTKNEDFKLIIQRIKYLF</sequence>
<dbReference type="AlphaFoldDB" id="A0A6C0J9W0"/>
<proteinExistence type="predicted"/>
<reference evidence="1" key="1">
    <citation type="journal article" date="2020" name="Nature">
        <title>Giant virus diversity and host interactions through global metagenomics.</title>
        <authorList>
            <person name="Schulz F."/>
            <person name="Roux S."/>
            <person name="Paez-Espino D."/>
            <person name="Jungbluth S."/>
            <person name="Walsh D.A."/>
            <person name="Denef V.J."/>
            <person name="McMahon K.D."/>
            <person name="Konstantinidis K.T."/>
            <person name="Eloe-Fadrosh E.A."/>
            <person name="Kyrpides N.C."/>
            <person name="Woyke T."/>
        </authorList>
    </citation>
    <scope>NUCLEOTIDE SEQUENCE</scope>
    <source>
        <strain evidence="1">GVMAG-M-3300025880-56</strain>
    </source>
</reference>
<accession>A0A6C0J9W0</accession>
<evidence type="ECO:0000313" key="1">
    <source>
        <dbReference type="EMBL" id="QHU02063.1"/>
    </source>
</evidence>
<organism evidence="1">
    <name type="scientific">viral metagenome</name>
    <dbReference type="NCBI Taxonomy" id="1070528"/>
    <lineage>
        <taxon>unclassified sequences</taxon>
        <taxon>metagenomes</taxon>
        <taxon>organismal metagenomes</taxon>
    </lineage>
</organism>